<feature type="transmembrane region" description="Helical" evidence="1">
    <location>
        <begin position="58"/>
        <end position="78"/>
    </location>
</feature>
<dbReference type="AlphaFoldDB" id="A0A512NPC3"/>
<organism evidence="2 3">
    <name type="scientific">Reyranella soli</name>
    <dbReference type="NCBI Taxonomy" id="1230389"/>
    <lineage>
        <taxon>Bacteria</taxon>
        <taxon>Pseudomonadati</taxon>
        <taxon>Pseudomonadota</taxon>
        <taxon>Alphaproteobacteria</taxon>
        <taxon>Hyphomicrobiales</taxon>
        <taxon>Reyranellaceae</taxon>
        <taxon>Reyranella</taxon>
    </lineage>
</organism>
<name>A0A512NPC3_9HYPH</name>
<sequence>MPDDSLPIVFTGRARNKLIVLAVGIVLMGIGIMMIFDQGGSLVGGAGPFRRGVLPSQVGWMVCGIGLVFTVLALLQLVRACPRLELNDEGILYSRCLQTTRIAWNELDRAEIQRVSAARPIEAVLDSLMLVTTDGRKVVISAPIAPAQVAQLRETITRVAARDRSTRPGR</sequence>
<evidence type="ECO:0000313" key="3">
    <source>
        <dbReference type="Proteomes" id="UP000321058"/>
    </source>
</evidence>
<proteinExistence type="predicted"/>
<keyword evidence="1" id="KW-1133">Transmembrane helix</keyword>
<feature type="transmembrane region" description="Helical" evidence="1">
    <location>
        <begin position="18"/>
        <end position="36"/>
    </location>
</feature>
<gene>
    <name evidence="2" type="ORF">RSO01_79720</name>
</gene>
<protein>
    <recommendedName>
        <fullName evidence="4">PH domain-containing protein</fullName>
    </recommendedName>
</protein>
<accession>A0A512NPC3</accession>
<dbReference type="OrthoDB" id="9835767at2"/>
<keyword evidence="1" id="KW-0472">Membrane</keyword>
<keyword evidence="3" id="KW-1185">Reference proteome</keyword>
<keyword evidence="1" id="KW-0812">Transmembrane</keyword>
<dbReference type="Proteomes" id="UP000321058">
    <property type="component" value="Unassembled WGS sequence"/>
</dbReference>
<evidence type="ECO:0000256" key="1">
    <source>
        <dbReference type="SAM" id="Phobius"/>
    </source>
</evidence>
<reference evidence="2 3" key="1">
    <citation type="submission" date="2019-07" db="EMBL/GenBank/DDBJ databases">
        <title>Whole genome shotgun sequence of Reyranella soli NBRC 108950.</title>
        <authorList>
            <person name="Hosoyama A."/>
            <person name="Uohara A."/>
            <person name="Ohji S."/>
            <person name="Ichikawa N."/>
        </authorList>
    </citation>
    <scope>NUCLEOTIDE SEQUENCE [LARGE SCALE GENOMIC DNA]</scope>
    <source>
        <strain evidence="2 3">NBRC 108950</strain>
    </source>
</reference>
<evidence type="ECO:0008006" key="4">
    <source>
        <dbReference type="Google" id="ProtNLM"/>
    </source>
</evidence>
<comment type="caution">
    <text evidence="2">The sequence shown here is derived from an EMBL/GenBank/DDBJ whole genome shotgun (WGS) entry which is preliminary data.</text>
</comment>
<dbReference type="RefSeq" id="WP_147156134.1">
    <property type="nucleotide sequence ID" value="NZ_BKAJ01000183.1"/>
</dbReference>
<dbReference type="EMBL" id="BKAJ01000183">
    <property type="protein sequence ID" value="GEP60806.1"/>
    <property type="molecule type" value="Genomic_DNA"/>
</dbReference>
<evidence type="ECO:0000313" key="2">
    <source>
        <dbReference type="EMBL" id="GEP60806.1"/>
    </source>
</evidence>